<keyword evidence="1" id="KW-0472">Membrane</keyword>
<name>A0A146L6K0_LYGHE</name>
<keyword evidence="1" id="KW-1133">Transmembrane helix</keyword>
<gene>
    <name evidence="3" type="ORF">g.6321</name>
</gene>
<organism evidence="3">
    <name type="scientific">Lygus hesperus</name>
    <name type="common">Western plant bug</name>
    <dbReference type="NCBI Taxonomy" id="30085"/>
    <lineage>
        <taxon>Eukaryota</taxon>
        <taxon>Metazoa</taxon>
        <taxon>Ecdysozoa</taxon>
        <taxon>Arthropoda</taxon>
        <taxon>Hexapoda</taxon>
        <taxon>Insecta</taxon>
        <taxon>Pterygota</taxon>
        <taxon>Neoptera</taxon>
        <taxon>Paraneoptera</taxon>
        <taxon>Hemiptera</taxon>
        <taxon>Heteroptera</taxon>
        <taxon>Panheteroptera</taxon>
        <taxon>Cimicomorpha</taxon>
        <taxon>Miridae</taxon>
        <taxon>Mirini</taxon>
        <taxon>Lygus</taxon>
    </lineage>
</organism>
<accession>A0A146L6K0</accession>
<dbReference type="AlphaFoldDB" id="A0A146L6K0"/>
<evidence type="ECO:0000313" key="3">
    <source>
        <dbReference type="EMBL" id="JAQ03225.1"/>
    </source>
</evidence>
<keyword evidence="1" id="KW-0812">Transmembrane</keyword>
<evidence type="ECO:0000256" key="1">
    <source>
        <dbReference type="SAM" id="Phobius"/>
    </source>
</evidence>
<keyword evidence="2" id="KW-0732">Signal</keyword>
<feature type="signal peptide" evidence="2">
    <location>
        <begin position="1"/>
        <end position="30"/>
    </location>
</feature>
<protein>
    <submittedName>
        <fullName evidence="3">Uncharacterized protein</fullName>
    </submittedName>
</protein>
<evidence type="ECO:0000256" key="2">
    <source>
        <dbReference type="SAM" id="SignalP"/>
    </source>
</evidence>
<reference evidence="3" key="1">
    <citation type="journal article" date="2016" name="Gigascience">
        <title>De novo construction of an expanded transcriptome assembly for the western tarnished plant bug, Lygus hesperus.</title>
        <authorList>
            <person name="Tassone E.E."/>
            <person name="Geib S.M."/>
            <person name="Hall B."/>
            <person name="Fabrick J.A."/>
            <person name="Brent C.S."/>
            <person name="Hull J.J."/>
        </authorList>
    </citation>
    <scope>NUCLEOTIDE SEQUENCE</scope>
</reference>
<sequence>MRFMCYRQFVTAALAVTCVLCCCILSLVDAATSVSAGKKSKAKKKYVAPNLQHDTTALDDQYLIGVISFFFVTVAGVLAIRSLMVINYDDDTLLMVEVP</sequence>
<dbReference type="EMBL" id="GDHC01015404">
    <property type="protein sequence ID" value="JAQ03225.1"/>
    <property type="molecule type" value="Transcribed_RNA"/>
</dbReference>
<feature type="chain" id="PRO_5007527131" evidence="2">
    <location>
        <begin position="31"/>
        <end position="99"/>
    </location>
</feature>
<proteinExistence type="predicted"/>
<feature type="transmembrane region" description="Helical" evidence="1">
    <location>
        <begin position="62"/>
        <end position="80"/>
    </location>
</feature>